<keyword evidence="4" id="KW-0234">DNA repair</keyword>
<keyword evidence="8" id="KW-1185">Reference proteome</keyword>
<sequence length="290" mass="34014">MLLEKIRIKDHYAIDYVLMRMSFDPLNMVNLEERVVKLPYRNEKINKVVTVQISKEDGELIFTIEADVEEDKEQIVAFVQDIFQLQEDLEKVQLHFAQTNLTTLFKQYPFTPVVKEVGLYPCLIKTIIHQQLNLTFSHILTERFVHTYGKQIDGVWFYPTPEDVAVLSYEDLRALQFSSRKAEYIIDTSRAIAEGELDLNQLKEESDEAIIRELITYRGIGKWTAQNWLLFGLGRKNLFPMADIGIQNALKKYLQLEKKPTIEQMVTFSKDWEPYLTYATMTLWRSIETS</sequence>
<dbReference type="CDD" id="cd00056">
    <property type="entry name" value="ENDO3c"/>
    <property type="match status" value="1"/>
</dbReference>
<organism evidence="7 8">
    <name type="scientific">Gracilibacillus marinus</name>
    <dbReference type="NCBI Taxonomy" id="630535"/>
    <lineage>
        <taxon>Bacteria</taxon>
        <taxon>Bacillati</taxon>
        <taxon>Bacillota</taxon>
        <taxon>Bacilli</taxon>
        <taxon>Bacillales</taxon>
        <taxon>Bacillaceae</taxon>
        <taxon>Gracilibacillus</taxon>
    </lineage>
</organism>
<evidence type="ECO:0000313" key="7">
    <source>
        <dbReference type="EMBL" id="MFC4388857.1"/>
    </source>
</evidence>
<evidence type="ECO:0000313" key="8">
    <source>
        <dbReference type="Proteomes" id="UP001595880"/>
    </source>
</evidence>
<dbReference type="PANTHER" id="PTHR43003:SF5">
    <property type="entry name" value="DNA-3-METHYLADENINE GLYCOSYLASE"/>
    <property type="match status" value="1"/>
</dbReference>
<proteinExistence type="predicted"/>
<dbReference type="InterPro" id="IPR051912">
    <property type="entry name" value="Alkylbase_DNA_Glycosylase/TA"/>
</dbReference>
<dbReference type="Gene3D" id="1.10.340.30">
    <property type="entry name" value="Hypothetical protein, domain 2"/>
    <property type="match status" value="1"/>
</dbReference>
<evidence type="ECO:0000256" key="3">
    <source>
        <dbReference type="ARBA" id="ARBA00022763"/>
    </source>
</evidence>
<dbReference type="SUPFAM" id="SSF48150">
    <property type="entry name" value="DNA-glycosylase"/>
    <property type="match status" value="1"/>
</dbReference>
<evidence type="ECO:0000256" key="4">
    <source>
        <dbReference type="ARBA" id="ARBA00023204"/>
    </source>
</evidence>
<evidence type="ECO:0000256" key="1">
    <source>
        <dbReference type="ARBA" id="ARBA00000086"/>
    </source>
</evidence>
<dbReference type="Gene3D" id="1.10.1670.40">
    <property type="match status" value="1"/>
</dbReference>
<evidence type="ECO:0000256" key="5">
    <source>
        <dbReference type="SAM" id="Coils"/>
    </source>
</evidence>
<keyword evidence="3" id="KW-0227">DNA damage</keyword>
<protein>
    <recommendedName>
        <fullName evidence="2">DNA-3-methyladenine glycosylase II</fullName>
        <ecNumber evidence="2">3.2.2.21</ecNumber>
    </recommendedName>
</protein>
<accession>A0ABV8VY88</accession>
<dbReference type="Proteomes" id="UP001595880">
    <property type="component" value="Unassembled WGS sequence"/>
</dbReference>
<gene>
    <name evidence="7" type="ORF">ACFOZ1_13730</name>
</gene>
<dbReference type="Pfam" id="PF00730">
    <property type="entry name" value="HhH-GPD"/>
    <property type="match status" value="1"/>
</dbReference>
<dbReference type="SMART" id="SM00478">
    <property type="entry name" value="ENDO3c"/>
    <property type="match status" value="1"/>
</dbReference>
<comment type="catalytic activity">
    <reaction evidence="1">
        <text>Hydrolysis of alkylated DNA, releasing 3-methyladenine, 3-methylguanine, 7-methylguanine and 7-methyladenine.</text>
        <dbReference type="EC" id="3.2.2.21"/>
    </reaction>
</comment>
<dbReference type="RefSeq" id="WP_390200188.1">
    <property type="nucleotide sequence ID" value="NZ_JBHSDV010000005.1"/>
</dbReference>
<reference evidence="8" key="1">
    <citation type="journal article" date="2019" name="Int. J. Syst. Evol. Microbiol.">
        <title>The Global Catalogue of Microorganisms (GCM) 10K type strain sequencing project: providing services to taxonomists for standard genome sequencing and annotation.</title>
        <authorList>
            <consortium name="The Broad Institute Genomics Platform"/>
            <consortium name="The Broad Institute Genome Sequencing Center for Infectious Disease"/>
            <person name="Wu L."/>
            <person name="Ma J."/>
        </authorList>
    </citation>
    <scope>NUCLEOTIDE SEQUENCE [LARGE SCALE GENOMIC DNA]</scope>
    <source>
        <strain evidence="8">KACC 14058</strain>
    </source>
</reference>
<dbReference type="InterPro" id="IPR011257">
    <property type="entry name" value="DNA_glycosylase"/>
</dbReference>
<comment type="caution">
    <text evidence="7">The sequence shown here is derived from an EMBL/GenBank/DDBJ whole genome shotgun (WGS) entry which is preliminary data.</text>
</comment>
<evidence type="ECO:0000259" key="6">
    <source>
        <dbReference type="SMART" id="SM00478"/>
    </source>
</evidence>
<feature type="coiled-coil region" evidence="5">
    <location>
        <begin position="185"/>
        <end position="212"/>
    </location>
</feature>
<dbReference type="InterPro" id="IPR003265">
    <property type="entry name" value="HhH-GPD_domain"/>
</dbReference>
<feature type="domain" description="HhH-GPD" evidence="6">
    <location>
        <begin position="128"/>
        <end position="288"/>
    </location>
</feature>
<dbReference type="PANTHER" id="PTHR43003">
    <property type="entry name" value="DNA-3-METHYLADENINE GLYCOSYLASE"/>
    <property type="match status" value="1"/>
</dbReference>
<name>A0ABV8VY88_9BACI</name>
<keyword evidence="5" id="KW-0175">Coiled coil</keyword>
<dbReference type="EC" id="3.2.2.21" evidence="2"/>
<dbReference type="EMBL" id="JBHSDV010000005">
    <property type="protein sequence ID" value="MFC4388857.1"/>
    <property type="molecule type" value="Genomic_DNA"/>
</dbReference>
<evidence type="ECO:0000256" key="2">
    <source>
        <dbReference type="ARBA" id="ARBA00012000"/>
    </source>
</evidence>